<name>F3KMS9_9ARCH</name>
<organism evidence="2">
    <name type="scientific">Candidatus Nitrosarchaeum limnium SFB1</name>
    <dbReference type="NCBI Taxonomy" id="886738"/>
    <lineage>
        <taxon>Archaea</taxon>
        <taxon>Nitrososphaerota</taxon>
        <taxon>Nitrososphaeria</taxon>
        <taxon>Nitrosopumilales</taxon>
        <taxon>Nitrosopumilaceae</taxon>
        <taxon>Nitrosarchaeum</taxon>
    </lineage>
</organism>
<gene>
    <name evidence="2" type="ORF">Nlim_1834</name>
</gene>
<sequence>MIFLIVSIPIAFVSPTTGEIREHPFILLFYASIAGISAIIIFSSYKDRKQRQKDNVKRRSKK</sequence>
<dbReference type="HOGENOM" id="CLU_2747957_0_0_2"/>
<keyword evidence="1" id="KW-1133">Transmembrane helix</keyword>
<comment type="caution">
    <text evidence="2">The sequence shown here is derived from an EMBL/GenBank/DDBJ whole genome shotgun (WGS) entry which is preliminary data.</text>
</comment>
<reference evidence="2" key="1">
    <citation type="journal article" date="2011" name="PLoS ONE">
        <title>Genome of a low-salinity ammonia-oxidizing archaeon determined by single-cell and metagenomic analysis.</title>
        <authorList>
            <person name="Blainey P.C."/>
            <person name="Mosier A.C."/>
            <person name="Potanina A."/>
            <person name="Francis C.A."/>
            <person name="Quake S.R."/>
        </authorList>
    </citation>
    <scope>NUCLEOTIDE SEQUENCE [LARGE SCALE GENOMIC DNA]</scope>
    <source>
        <strain evidence="2">SFB1</strain>
    </source>
</reference>
<dbReference type="EMBL" id="AEGP01000065">
    <property type="protein sequence ID" value="EGG41371.1"/>
    <property type="molecule type" value="Genomic_DNA"/>
</dbReference>
<keyword evidence="1" id="KW-0812">Transmembrane</keyword>
<dbReference type="AlphaFoldDB" id="F3KMS9"/>
<evidence type="ECO:0000256" key="1">
    <source>
        <dbReference type="SAM" id="Phobius"/>
    </source>
</evidence>
<keyword evidence="1" id="KW-0472">Membrane</keyword>
<feature type="transmembrane region" description="Helical" evidence="1">
    <location>
        <begin position="28"/>
        <end position="45"/>
    </location>
</feature>
<accession>F3KMS9</accession>
<evidence type="ECO:0000313" key="2">
    <source>
        <dbReference type="EMBL" id="EGG41371.1"/>
    </source>
</evidence>
<protein>
    <submittedName>
        <fullName evidence="2">Uncharacterized protein</fullName>
    </submittedName>
</protein>
<dbReference type="Proteomes" id="UP000004348">
    <property type="component" value="Chromosome"/>
</dbReference>
<proteinExistence type="predicted"/>